<keyword evidence="1 2" id="KW-0732">Signal</keyword>
<gene>
    <name evidence="5" type="ORF">E3U55_02950</name>
</gene>
<feature type="domain" description="SLH" evidence="3">
    <location>
        <begin position="364"/>
        <end position="427"/>
    </location>
</feature>
<reference evidence="5 6" key="1">
    <citation type="submission" date="2019-03" db="EMBL/GenBank/DDBJ databases">
        <authorList>
            <person name="He R.-H."/>
        </authorList>
    </citation>
    <scope>NUCLEOTIDE SEQUENCE [LARGE SCALE GENOMIC DNA]</scope>
    <source>
        <strain evidence="6">SH 714</strain>
    </source>
</reference>
<feature type="domain" description="SLH" evidence="3">
    <location>
        <begin position="303"/>
        <end position="363"/>
    </location>
</feature>
<dbReference type="Pfam" id="PF08239">
    <property type="entry name" value="SH3_3"/>
    <property type="match status" value="1"/>
</dbReference>
<feature type="signal peptide" evidence="2">
    <location>
        <begin position="1"/>
        <end position="22"/>
    </location>
</feature>
<dbReference type="PANTHER" id="PTHR43308:SF1">
    <property type="entry name" value="OUTER MEMBRANE PROTEIN ALPHA"/>
    <property type="match status" value="1"/>
</dbReference>
<dbReference type="InterPro" id="IPR003646">
    <property type="entry name" value="SH3-like_bac-type"/>
</dbReference>
<feature type="chain" id="PRO_5021475462" description="Lytic transglycosylase" evidence="2">
    <location>
        <begin position="23"/>
        <end position="484"/>
    </location>
</feature>
<keyword evidence="6" id="KW-1185">Reference proteome</keyword>
<evidence type="ECO:0000259" key="3">
    <source>
        <dbReference type="PROSITE" id="PS51272"/>
    </source>
</evidence>
<dbReference type="SUPFAM" id="SSF53955">
    <property type="entry name" value="Lysozyme-like"/>
    <property type="match status" value="1"/>
</dbReference>
<organism evidence="5 6">
    <name type="scientific">Filobacillus milosensis</name>
    <dbReference type="NCBI Taxonomy" id="94137"/>
    <lineage>
        <taxon>Bacteria</taxon>
        <taxon>Bacillati</taxon>
        <taxon>Bacillota</taxon>
        <taxon>Bacilli</taxon>
        <taxon>Bacillales</taxon>
        <taxon>Bacillaceae</taxon>
        <taxon>Filobacillus</taxon>
    </lineage>
</organism>
<evidence type="ECO:0000256" key="1">
    <source>
        <dbReference type="ARBA" id="ARBA00022729"/>
    </source>
</evidence>
<dbReference type="PANTHER" id="PTHR43308">
    <property type="entry name" value="OUTER MEMBRANE PROTEIN ALPHA-RELATED"/>
    <property type="match status" value="1"/>
</dbReference>
<dbReference type="Gene3D" id="2.30.30.40">
    <property type="entry name" value="SH3 Domains"/>
    <property type="match status" value="1"/>
</dbReference>
<dbReference type="InterPro" id="IPR023346">
    <property type="entry name" value="Lysozyme-like_dom_sf"/>
</dbReference>
<comment type="caution">
    <text evidence="5">The sequence shown here is derived from an EMBL/GenBank/DDBJ whole genome shotgun (WGS) entry which is preliminary data.</text>
</comment>
<proteinExistence type="predicted"/>
<name>A0A4Y8IUF6_9BACI</name>
<protein>
    <recommendedName>
        <fullName evidence="7">Lytic transglycosylase</fullName>
    </recommendedName>
</protein>
<feature type="domain" description="SLH" evidence="3">
    <location>
        <begin position="428"/>
        <end position="484"/>
    </location>
</feature>
<accession>A0A4Y8IUF6</accession>
<dbReference type="Proteomes" id="UP000297975">
    <property type="component" value="Unassembled WGS sequence"/>
</dbReference>
<dbReference type="PROSITE" id="PS51272">
    <property type="entry name" value="SLH"/>
    <property type="match status" value="3"/>
</dbReference>
<evidence type="ECO:0000313" key="6">
    <source>
        <dbReference type="Proteomes" id="UP000297975"/>
    </source>
</evidence>
<evidence type="ECO:0000259" key="4">
    <source>
        <dbReference type="PROSITE" id="PS51781"/>
    </source>
</evidence>
<dbReference type="InterPro" id="IPR051465">
    <property type="entry name" value="Cell_Envelope_Struct_Comp"/>
</dbReference>
<dbReference type="PROSITE" id="PS51781">
    <property type="entry name" value="SH3B"/>
    <property type="match status" value="1"/>
</dbReference>
<evidence type="ECO:0000256" key="2">
    <source>
        <dbReference type="SAM" id="SignalP"/>
    </source>
</evidence>
<dbReference type="Gene3D" id="1.10.530.10">
    <property type="match status" value="1"/>
</dbReference>
<dbReference type="Pfam" id="PF00395">
    <property type="entry name" value="SLH"/>
    <property type="match status" value="3"/>
</dbReference>
<dbReference type="EMBL" id="SOPW01000002">
    <property type="protein sequence ID" value="TFB24470.1"/>
    <property type="molecule type" value="Genomic_DNA"/>
</dbReference>
<feature type="domain" description="SH3b" evidence="4">
    <location>
        <begin position="232"/>
        <end position="307"/>
    </location>
</feature>
<dbReference type="InterPro" id="IPR001119">
    <property type="entry name" value="SLH_dom"/>
</dbReference>
<dbReference type="Pfam" id="PF01464">
    <property type="entry name" value="SLT"/>
    <property type="match status" value="1"/>
</dbReference>
<dbReference type="InterPro" id="IPR008258">
    <property type="entry name" value="Transglycosylase_SLT_dom_1"/>
</dbReference>
<evidence type="ECO:0000313" key="5">
    <source>
        <dbReference type="EMBL" id="TFB24470.1"/>
    </source>
</evidence>
<dbReference type="AlphaFoldDB" id="A0A4Y8IUF6"/>
<dbReference type="RefSeq" id="WP_134338829.1">
    <property type="nucleotide sequence ID" value="NZ_SOPW01000002.1"/>
</dbReference>
<evidence type="ECO:0008006" key="7">
    <source>
        <dbReference type="Google" id="ProtNLM"/>
    </source>
</evidence>
<sequence>MRVFISSLIVVLVVVLLPTNLAAESSISEACDYEQIDGENPDMQTMNCLLTETALEYNVPPEIVKAIAEGESGNWRHFDENGEAIVTKDNGIGVMQITNRSEFDEERLKTDIVYNIESGVKTLNDMFSRNDLPVINDGHRDILEHWYFAVMAYNGTKPVNSPVYQESGERNTDAYQEKIFDIVEEFSLIELETLSFTVEDFEYDTDSTDNIEFVTMEYQFDLSLTKTKHKFAAGNSVTSTTDLNIRESASKDSLKVGTLSEGEVATISGKFEYDEAADKKNHFVWYPVTLSDGTKGYAASSYLTVKFKDVNSGHYAEEAIYYLNDRGILKGVGNGNFGLGQELTRWQAAILLNRANDVPLTDRPDPELSDISTDYQYYNHIAAAVDEGFFGGYEDGTFKPNKTLTRAEMAVVLERIYNFTSDPTGHPFSDITADKWYSDAIVRLYNAGIAAGITKTTFGPQITITREQFAVFLARSLSENFRLK</sequence>
<dbReference type="OrthoDB" id="2690990at2"/>